<protein>
    <submittedName>
        <fullName evidence="1">Putative secreted protein</fullName>
    </submittedName>
</protein>
<reference evidence="1" key="1">
    <citation type="submission" date="2019-09" db="EMBL/GenBank/DDBJ databases">
        <title>Organ-specific transcriptomic study of the physiology of the cattle tick, Rhipicephalus microplus.</title>
        <authorList>
            <person name="Tirloni L."/>
            <person name="Braz G."/>
            <person name="Gandara A.C.P."/>
            <person name="Sabadin G.A."/>
            <person name="da Silva R.M."/>
            <person name="Guizzo M.G."/>
            <person name="Machado J.A."/>
            <person name="Costa E.P."/>
            <person name="Gomes H.F."/>
            <person name="Moraes J."/>
            <person name="Mota M.B.S."/>
            <person name="Mesquita R.D."/>
            <person name="Alvarenga P.H."/>
            <person name="Alves F."/>
            <person name="Seixas A."/>
            <person name="da Fonseca R.N."/>
            <person name="Fogaca A."/>
            <person name="Logullo C."/>
            <person name="Tanaka A."/>
            <person name="Daffre S."/>
            <person name="Termignoni C."/>
            <person name="Vaz I.S.Jr."/>
            <person name="Oliveira P.L."/>
            <person name="Ribeiro J.M."/>
        </authorList>
    </citation>
    <scope>NUCLEOTIDE SEQUENCE</scope>
    <source>
        <strain evidence="1">Porto Alegre</strain>
    </source>
</reference>
<evidence type="ECO:0000313" key="1">
    <source>
        <dbReference type="EMBL" id="NOV43072.1"/>
    </source>
</evidence>
<name>A0A6M2DAD4_RHIMP</name>
<proteinExistence type="predicted"/>
<dbReference type="AlphaFoldDB" id="A0A6M2DAD4"/>
<organism evidence="1">
    <name type="scientific">Rhipicephalus microplus</name>
    <name type="common">Cattle tick</name>
    <name type="synonym">Boophilus microplus</name>
    <dbReference type="NCBI Taxonomy" id="6941"/>
    <lineage>
        <taxon>Eukaryota</taxon>
        <taxon>Metazoa</taxon>
        <taxon>Ecdysozoa</taxon>
        <taxon>Arthropoda</taxon>
        <taxon>Chelicerata</taxon>
        <taxon>Arachnida</taxon>
        <taxon>Acari</taxon>
        <taxon>Parasitiformes</taxon>
        <taxon>Ixodida</taxon>
        <taxon>Ixodoidea</taxon>
        <taxon>Ixodidae</taxon>
        <taxon>Rhipicephalinae</taxon>
        <taxon>Rhipicephalus</taxon>
        <taxon>Boophilus</taxon>
    </lineage>
</organism>
<sequence>MRKLQRWFALVAVVAIETALNSAWNFASAQSHSSASPAFFDSERTPANAPTWCVALDYRGPPNRRVTASRRSAAKMADIFTRRRRRR</sequence>
<accession>A0A6M2DAD4</accession>
<dbReference type="EMBL" id="GHWJ01010335">
    <property type="protein sequence ID" value="NOV43072.1"/>
    <property type="molecule type" value="Transcribed_RNA"/>
</dbReference>